<dbReference type="PANTHER" id="PTHR43776:SF7">
    <property type="entry name" value="D,D-DIPEPTIDE TRANSPORT ATP-BINDING PROTEIN DDPF-RELATED"/>
    <property type="match status" value="1"/>
</dbReference>
<dbReference type="PROSITE" id="PS00211">
    <property type="entry name" value="ABC_TRANSPORTER_1"/>
    <property type="match status" value="1"/>
</dbReference>
<dbReference type="GO" id="GO:0005524">
    <property type="term" value="F:ATP binding"/>
    <property type="evidence" value="ECO:0007669"/>
    <property type="project" value="UniProtKB-KW"/>
</dbReference>
<evidence type="ECO:0000259" key="5">
    <source>
        <dbReference type="PROSITE" id="PS50893"/>
    </source>
</evidence>
<evidence type="ECO:0000256" key="3">
    <source>
        <dbReference type="ARBA" id="ARBA00022741"/>
    </source>
</evidence>
<proteinExistence type="inferred from homology"/>
<dbReference type="Pfam" id="PF08352">
    <property type="entry name" value="oligo_HPY"/>
    <property type="match status" value="1"/>
</dbReference>
<comment type="similarity">
    <text evidence="1">Belongs to the ABC transporter superfamily.</text>
</comment>
<gene>
    <name evidence="6" type="ORF">QYB95_13610</name>
</gene>
<keyword evidence="2" id="KW-0813">Transport</keyword>
<accession>A0ABT8GT85</accession>
<dbReference type="Proteomes" id="UP001172743">
    <property type="component" value="Unassembled WGS sequence"/>
</dbReference>
<dbReference type="NCBIfam" id="NF008453">
    <property type="entry name" value="PRK11308.1"/>
    <property type="match status" value="1"/>
</dbReference>
<dbReference type="InterPro" id="IPR013563">
    <property type="entry name" value="Oligopep_ABC_C"/>
</dbReference>
<dbReference type="InterPro" id="IPR027417">
    <property type="entry name" value="P-loop_NTPase"/>
</dbReference>
<evidence type="ECO:0000256" key="1">
    <source>
        <dbReference type="ARBA" id="ARBA00005417"/>
    </source>
</evidence>
<evidence type="ECO:0000256" key="4">
    <source>
        <dbReference type="ARBA" id="ARBA00022840"/>
    </source>
</evidence>
<dbReference type="NCBIfam" id="TIGR01727">
    <property type="entry name" value="oligo_HPY"/>
    <property type="match status" value="1"/>
</dbReference>
<organism evidence="6 7">
    <name type="scientific">Ureibacillus aquaedulcis</name>
    <dbReference type="NCBI Taxonomy" id="3058421"/>
    <lineage>
        <taxon>Bacteria</taxon>
        <taxon>Bacillati</taxon>
        <taxon>Bacillota</taxon>
        <taxon>Bacilli</taxon>
        <taxon>Bacillales</taxon>
        <taxon>Caryophanaceae</taxon>
        <taxon>Ureibacillus</taxon>
    </lineage>
</organism>
<dbReference type="PANTHER" id="PTHR43776">
    <property type="entry name" value="TRANSPORT ATP-BINDING PROTEIN"/>
    <property type="match status" value="1"/>
</dbReference>
<sequence length="326" mass="36637">MQEPLMEIKKLKKHFPIKKGFFDKLKDKTELSVKAVDNVTFTIYKGETLALVGESGCGKSTTGRSLLRLIEPTEGEVTFEGKNILSMKKQDMKDIRRELQIVFQDPYASLHPRMTVREIIMEPLIIHNVGSASERVKQVEELMEIVGLSSKMKNRYPHEFSGGQRQRIGIAKALALKPKIIVCDEAVSALDVSVQANILNLLKDLQDEFQLTYLFISHDLGVVKNISNRVGVMYLGKLVEIADTHTLFTNPRHPYTQALLSARPVIDKGLQTERIVLEGEIPTPINPPSGCRFHTRCPLKTERCMKESPEMVNLQGGHSVACFLAN</sequence>
<evidence type="ECO:0000313" key="7">
    <source>
        <dbReference type="Proteomes" id="UP001172743"/>
    </source>
</evidence>
<dbReference type="InterPro" id="IPR003593">
    <property type="entry name" value="AAA+_ATPase"/>
</dbReference>
<dbReference type="RefSeq" id="WP_301138912.1">
    <property type="nucleotide sequence ID" value="NZ_JAUHTQ010000010.1"/>
</dbReference>
<dbReference type="Pfam" id="PF00005">
    <property type="entry name" value="ABC_tran"/>
    <property type="match status" value="1"/>
</dbReference>
<comment type="caution">
    <text evidence="6">The sequence shown here is derived from an EMBL/GenBank/DDBJ whole genome shotgun (WGS) entry which is preliminary data.</text>
</comment>
<evidence type="ECO:0000313" key="6">
    <source>
        <dbReference type="EMBL" id="MDN4494584.1"/>
    </source>
</evidence>
<keyword evidence="7" id="KW-1185">Reference proteome</keyword>
<dbReference type="InterPro" id="IPR050319">
    <property type="entry name" value="ABC_transp_ATP-bind"/>
</dbReference>
<dbReference type="EMBL" id="JAUHTQ010000010">
    <property type="protein sequence ID" value="MDN4494584.1"/>
    <property type="molecule type" value="Genomic_DNA"/>
</dbReference>
<name>A0ABT8GT85_9BACL</name>
<reference evidence="6" key="1">
    <citation type="submission" date="2023-07" db="EMBL/GenBank/DDBJ databases">
        <title>Ureibacillus sp. isolated from freshwater well.</title>
        <authorList>
            <person name="Kirdat K."/>
            <person name="Bhatt A."/>
            <person name="Teware R."/>
            <person name="Bhavsar Y."/>
            <person name="Yadav A."/>
        </authorList>
    </citation>
    <scope>NUCLEOTIDE SEQUENCE</scope>
    <source>
        <strain evidence="6">BA0131</strain>
    </source>
</reference>
<dbReference type="SUPFAM" id="SSF52540">
    <property type="entry name" value="P-loop containing nucleoside triphosphate hydrolases"/>
    <property type="match status" value="1"/>
</dbReference>
<dbReference type="PROSITE" id="PS50893">
    <property type="entry name" value="ABC_TRANSPORTER_2"/>
    <property type="match status" value="1"/>
</dbReference>
<dbReference type="CDD" id="cd03257">
    <property type="entry name" value="ABC_NikE_OppD_transporters"/>
    <property type="match status" value="1"/>
</dbReference>
<keyword evidence="4 6" id="KW-0067">ATP-binding</keyword>
<dbReference type="Gene3D" id="3.40.50.300">
    <property type="entry name" value="P-loop containing nucleotide triphosphate hydrolases"/>
    <property type="match status" value="1"/>
</dbReference>
<keyword evidence="3" id="KW-0547">Nucleotide-binding</keyword>
<protein>
    <submittedName>
        <fullName evidence="6">Dipeptide ABC transporter ATP-binding protein</fullName>
    </submittedName>
</protein>
<dbReference type="InterPro" id="IPR017871">
    <property type="entry name" value="ABC_transporter-like_CS"/>
</dbReference>
<evidence type="ECO:0000256" key="2">
    <source>
        <dbReference type="ARBA" id="ARBA00022448"/>
    </source>
</evidence>
<feature type="domain" description="ABC transporter" evidence="5">
    <location>
        <begin position="6"/>
        <end position="260"/>
    </location>
</feature>
<dbReference type="SMART" id="SM00382">
    <property type="entry name" value="AAA"/>
    <property type="match status" value="1"/>
</dbReference>
<dbReference type="InterPro" id="IPR003439">
    <property type="entry name" value="ABC_transporter-like_ATP-bd"/>
</dbReference>